<feature type="non-terminal residue" evidence="1">
    <location>
        <position position="1"/>
    </location>
</feature>
<evidence type="ECO:0000313" key="1">
    <source>
        <dbReference type="EMBL" id="ETJ45622.1"/>
    </source>
</evidence>
<accession>W1YT03</accession>
<gene>
    <name evidence="1" type="ORF">Q604_UNBC00394G0001</name>
</gene>
<feature type="non-terminal residue" evidence="1">
    <location>
        <position position="94"/>
    </location>
</feature>
<organism evidence="1">
    <name type="scientific">human gut metagenome</name>
    <dbReference type="NCBI Taxonomy" id="408170"/>
    <lineage>
        <taxon>unclassified sequences</taxon>
        <taxon>metagenomes</taxon>
        <taxon>organismal metagenomes</taxon>
    </lineage>
</organism>
<protein>
    <submittedName>
        <fullName evidence="1">Uncharacterized protein</fullName>
    </submittedName>
</protein>
<reference evidence="1" key="1">
    <citation type="submission" date="2013-12" db="EMBL/GenBank/DDBJ databases">
        <title>A Varibaculum cambriense genome reconstructed from a premature infant gut community with otherwise low bacterial novelty that shifts toward anaerobic metabolism during the third week of life.</title>
        <authorList>
            <person name="Brown C.T."/>
            <person name="Sharon I."/>
            <person name="Thomas B.C."/>
            <person name="Castelle C.J."/>
            <person name="Morowitz M.J."/>
            <person name="Banfield J.F."/>
        </authorList>
    </citation>
    <scope>NUCLEOTIDE SEQUENCE</scope>
</reference>
<dbReference type="AlphaFoldDB" id="W1YT03"/>
<sequence>APAAGPHTQLAQNIVTSWLTGGRFIELKTVQILDRLELEKPCINAEDECFNTEWSTEFTLLKAWDEYLKAWFALHLLEAMFQPSDSGKSFIFNM</sequence>
<proteinExistence type="predicted"/>
<name>W1YT03_9ZZZZ</name>
<dbReference type="EMBL" id="AZMM01000394">
    <property type="protein sequence ID" value="ETJ45622.1"/>
    <property type="molecule type" value="Genomic_DNA"/>
</dbReference>
<comment type="caution">
    <text evidence="1">The sequence shown here is derived from an EMBL/GenBank/DDBJ whole genome shotgun (WGS) entry which is preliminary data.</text>
</comment>